<gene>
    <name evidence="2" type="ORF">SCOCK_160087</name>
</gene>
<dbReference type="Proteomes" id="UP001152519">
    <property type="component" value="Unassembled WGS sequence"/>
</dbReference>
<name>A0A9W4DLR7_9ACTN</name>
<accession>A0A9W4DLR7</accession>
<comment type="caution">
    <text evidence="2">The sequence shown here is derived from an EMBL/GenBank/DDBJ whole genome shotgun (WGS) entry which is preliminary data.</text>
</comment>
<dbReference type="AlphaFoldDB" id="A0A9W4DLR7"/>
<evidence type="ECO:0000256" key="1">
    <source>
        <dbReference type="SAM" id="MobiDB-lite"/>
    </source>
</evidence>
<proteinExistence type="predicted"/>
<reference evidence="2" key="1">
    <citation type="submission" date="2021-05" db="EMBL/GenBank/DDBJ databases">
        <authorList>
            <person name="Arsene-Ploetze F."/>
        </authorList>
    </citation>
    <scope>NUCLEOTIDE SEQUENCE</scope>
    <source>
        <strain evidence="2">DSM 42138</strain>
    </source>
</reference>
<protein>
    <submittedName>
        <fullName evidence="2">Uncharacterized protein</fullName>
    </submittedName>
</protein>
<feature type="compositionally biased region" description="Basic residues" evidence="1">
    <location>
        <begin position="27"/>
        <end position="39"/>
    </location>
</feature>
<feature type="region of interest" description="Disordered" evidence="1">
    <location>
        <begin position="1"/>
        <end position="72"/>
    </location>
</feature>
<evidence type="ECO:0000313" key="2">
    <source>
        <dbReference type="EMBL" id="CAG6392305.1"/>
    </source>
</evidence>
<dbReference type="EMBL" id="CAJSLV010000044">
    <property type="protein sequence ID" value="CAG6392305.1"/>
    <property type="molecule type" value="Genomic_DNA"/>
</dbReference>
<sequence length="72" mass="8088">MKGLRNSHGYSHVRQGDPDLPGWRQARGGRARHRGRGRRVPGAGRAFGLRQVDLAPHARGARGRQRRCDPDR</sequence>
<organism evidence="2 3">
    <name type="scientific">Actinacidiphila cocklensis</name>
    <dbReference type="NCBI Taxonomy" id="887465"/>
    <lineage>
        <taxon>Bacteria</taxon>
        <taxon>Bacillati</taxon>
        <taxon>Actinomycetota</taxon>
        <taxon>Actinomycetes</taxon>
        <taxon>Kitasatosporales</taxon>
        <taxon>Streptomycetaceae</taxon>
        <taxon>Actinacidiphila</taxon>
    </lineage>
</organism>
<evidence type="ECO:0000313" key="3">
    <source>
        <dbReference type="Proteomes" id="UP001152519"/>
    </source>
</evidence>
<keyword evidence="3" id="KW-1185">Reference proteome</keyword>